<sequence>MAANLAEKENISDLDFQWSWRSERGLDFNNNDLNVLEGLQPQKNLKALKIKNFAGESLPTGIFVENLVEILLYECIGCETLPMLGQLSKLELLHIRNLDSVKSIGDEFYGSNYDSERTSLFPKLKTLHISQMKSLEHWNEIGSVSNGASFPHLESLSITCCWKLVNIPNLFQEGLACIRNLKRLKVHGELQGLDWSPFMHLNSSLENLELVEMGVSSLLPQVPRQLEHLTALKSLQIVGSNGVESLPDWLGNLTSLETSNLYRCRNLKSLPSKEAMSNLTRLNHLLVSGCSQLQLGEGSFEREKVSHVPDVNIEDETTNMFLSRVICCRLNFLYIASDHDLLLLAIAFVVVDGYSK</sequence>
<feature type="non-terminal residue" evidence="2">
    <location>
        <position position="356"/>
    </location>
</feature>
<dbReference type="InterPro" id="IPR056789">
    <property type="entry name" value="LRR_R13L1-DRL21"/>
</dbReference>
<accession>A0ABP0Y1H9</accession>
<organism evidence="2 3">
    <name type="scientific">Citrullus colocynthis</name>
    <name type="common">colocynth</name>
    <dbReference type="NCBI Taxonomy" id="252529"/>
    <lineage>
        <taxon>Eukaryota</taxon>
        <taxon>Viridiplantae</taxon>
        <taxon>Streptophyta</taxon>
        <taxon>Embryophyta</taxon>
        <taxon>Tracheophyta</taxon>
        <taxon>Spermatophyta</taxon>
        <taxon>Magnoliopsida</taxon>
        <taxon>eudicotyledons</taxon>
        <taxon>Gunneridae</taxon>
        <taxon>Pentapetalae</taxon>
        <taxon>rosids</taxon>
        <taxon>fabids</taxon>
        <taxon>Cucurbitales</taxon>
        <taxon>Cucurbitaceae</taxon>
        <taxon>Benincaseae</taxon>
        <taxon>Citrullus</taxon>
    </lineage>
</organism>
<name>A0ABP0Y1H9_9ROSI</name>
<evidence type="ECO:0000259" key="1">
    <source>
        <dbReference type="Pfam" id="PF25019"/>
    </source>
</evidence>
<gene>
    <name evidence="2" type="ORF">CITCOLO1_LOCUS5579</name>
</gene>
<proteinExistence type="predicted"/>
<reference evidence="2 3" key="1">
    <citation type="submission" date="2024-03" db="EMBL/GenBank/DDBJ databases">
        <authorList>
            <person name="Gkanogiannis A."/>
            <person name="Becerra Lopez-Lavalle L."/>
        </authorList>
    </citation>
    <scope>NUCLEOTIDE SEQUENCE [LARGE SCALE GENOMIC DNA]</scope>
</reference>
<dbReference type="Gene3D" id="3.80.10.10">
    <property type="entry name" value="Ribonuclease Inhibitor"/>
    <property type="match status" value="2"/>
</dbReference>
<feature type="domain" description="R13L1/DRL21-like LRR repeat region" evidence="1">
    <location>
        <begin position="2"/>
        <end position="97"/>
    </location>
</feature>
<dbReference type="Proteomes" id="UP001642487">
    <property type="component" value="Chromosome 11"/>
</dbReference>
<feature type="domain" description="R13L1/DRL21-like LRR repeat region" evidence="1">
    <location>
        <begin position="222"/>
        <end position="283"/>
    </location>
</feature>
<dbReference type="InterPro" id="IPR032675">
    <property type="entry name" value="LRR_dom_sf"/>
</dbReference>
<protein>
    <recommendedName>
        <fullName evidence="1">R13L1/DRL21-like LRR repeat region domain-containing protein</fullName>
    </recommendedName>
</protein>
<dbReference type="SUPFAM" id="SSF52047">
    <property type="entry name" value="RNI-like"/>
    <property type="match status" value="2"/>
</dbReference>
<keyword evidence="3" id="KW-1185">Reference proteome</keyword>
<dbReference type="EMBL" id="OZ021745">
    <property type="protein sequence ID" value="CAK9313842.1"/>
    <property type="molecule type" value="Genomic_DNA"/>
</dbReference>
<dbReference type="PANTHER" id="PTHR47186:SF3">
    <property type="entry name" value="OS09G0267800 PROTEIN"/>
    <property type="match status" value="1"/>
</dbReference>
<evidence type="ECO:0000313" key="2">
    <source>
        <dbReference type="EMBL" id="CAK9313842.1"/>
    </source>
</evidence>
<evidence type="ECO:0000313" key="3">
    <source>
        <dbReference type="Proteomes" id="UP001642487"/>
    </source>
</evidence>
<dbReference type="PANTHER" id="PTHR47186">
    <property type="entry name" value="LEUCINE-RICH REPEAT-CONTAINING PROTEIN 57"/>
    <property type="match status" value="1"/>
</dbReference>
<dbReference type="Pfam" id="PF25019">
    <property type="entry name" value="LRR_R13L1-DRL21"/>
    <property type="match status" value="2"/>
</dbReference>